<protein>
    <submittedName>
        <fullName evidence="1">Uncharacterized protein</fullName>
    </submittedName>
</protein>
<proteinExistence type="predicted"/>
<organism evidence="1 2">
    <name type="scientific">Cichorium intybus</name>
    <name type="common">Chicory</name>
    <dbReference type="NCBI Taxonomy" id="13427"/>
    <lineage>
        <taxon>Eukaryota</taxon>
        <taxon>Viridiplantae</taxon>
        <taxon>Streptophyta</taxon>
        <taxon>Embryophyta</taxon>
        <taxon>Tracheophyta</taxon>
        <taxon>Spermatophyta</taxon>
        <taxon>Magnoliopsida</taxon>
        <taxon>eudicotyledons</taxon>
        <taxon>Gunneridae</taxon>
        <taxon>Pentapetalae</taxon>
        <taxon>asterids</taxon>
        <taxon>campanulids</taxon>
        <taxon>Asterales</taxon>
        <taxon>Asteraceae</taxon>
        <taxon>Cichorioideae</taxon>
        <taxon>Cichorieae</taxon>
        <taxon>Cichoriinae</taxon>
        <taxon>Cichorium</taxon>
    </lineage>
</organism>
<reference evidence="2" key="1">
    <citation type="journal article" date="2022" name="Mol. Ecol. Resour.">
        <title>The genomes of chicory, endive, great burdock and yacon provide insights into Asteraceae palaeo-polyploidization history and plant inulin production.</title>
        <authorList>
            <person name="Fan W."/>
            <person name="Wang S."/>
            <person name="Wang H."/>
            <person name="Wang A."/>
            <person name="Jiang F."/>
            <person name="Liu H."/>
            <person name="Zhao H."/>
            <person name="Xu D."/>
            <person name="Zhang Y."/>
        </authorList>
    </citation>
    <scope>NUCLEOTIDE SEQUENCE [LARGE SCALE GENOMIC DNA]</scope>
    <source>
        <strain evidence="2">cv. Punajuju</strain>
    </source>
</reference>
<keyword evidence="2" id="KW-1185">Reference proteome</keyword>
<dbReference type="EMBL" id="CM042013">
    <property type="protein sequence ID" value="KAI3736542.1"/>
    <property type="molecule type" value="Genomic_DNA"/>
</dbReference>
<reference evidence="1 2" key="2">
    <citation type="journal article" date="2022" name="Mol. Ecol. Resour.">
        <title>The genomes of chicory, endive, great burdock and yacon provide insights into Asteraceae paleo-polyploidization history and plant inulin production.</title>
        <authorList>
            <person name="Fan W."/>
            <person name="Wang S."/>
            <person name="Wang H."/>
            <person name="Wang A."/>
            <person name="Jiang F."/>
            <person name="Liu H."/>
            <person name="Zhao H."/>
            <person name="Xu D."/>
            <person name="Zhang Y."/>
        </authorList>
    </citation>
    <scope>NUCLEOTIDE SEQUENCE [LARGE SCALE GENOMIC DNA]</scope>
    <source>
        <strain evidence="2">cv. Punajuju</strain>
        <tissue evidence="1">Leaves</tissue>
    </source>
</reference>
<sequence length="385" mass="42709">MSRQPSDTGGTTNELTIFYDLSLDSSKNLGSLWDDLGKTIEGEDEIEVGEVDCGTNKPLCSKVKIGSYPSFKLFYNGEEVADIEFKDMHMSFVIVHSTKSGRLRSDNVDAVGRLSILNESYYRDTLLKISGIIDDLQWSADGMRIVASGDGKDKSFVRAFVVYCGKQIKEEIQGVSDLNQRNALQFSFIATLWILLAAFVEEDSGRKRGEIKVKIFSKAVEINNGGDANIKYAWFGASKDEINKIILHGFNHENIQKNSSFGQGVVLSPDHSPLAWFLLPTSLIVINDITAYIFGFFFGKTPLIKLSPKKTWEGFIGASVATIISAFLLANVFERIIYLGLLVIAMRFLTVKLHEMKSLTENRGKREVPSGSSNLNEIPAFAIKG</sequence>
<gene>
    <name evidence="1" type="ORF">L2E82_26383</name>
</gene>
<dbReference type="Proteomes" id="UP001055811">
    <property type="component" value="Linkage Group LG05"/>
</dbReference>
<evidence type="ECO:0000313" key="2">
    <source>
        <dbReference type="Proteomes" id="UP001055811"/>
    </source>
</evidence>
<name>A0ACB9CR43_CICIN</name>
<evidence type="ECO:0000313" key="1">
    <source>
        <dbReference type="EMBL" id="KAI3736542.1"/>
    </source>
</evidence>
<comment type="caution">
    <text evidence="1">The sequence shown here is derived from an EMBL/GenBank/DDBJ whole genome shotgun (WGS) entry which is preliminary data.</text>
</comment>
<accession>A0ACB9CR43</accession>